<dbReference type="PANTHER" id="PTHR10773">
    <property type="entry name" value="DNA-DIRECTED RNA POLYMERASES I, II, AND III SUBUNIT RPABC2"/>
    <property type="match status" value="1"/>
</dbReference>
<keyword evidence="1" id="KW-1185">Reference proteome</keyword>
<dbReference type="Proteomes" id="UP001652625">
    <property type="component" value="Chromosome 04"/>
</dbReference>
<sequence>MEYFITNMEYFMACDADNPIPIVLEPNHQMEEETSRYVVEDPTNSSFSSTIISPNNEKKLTRKRQRSTNKWKINVRKKQRQCGKAYIDRNGQERPERKVGEACSSVCKLKCFEVFSANERVEIHSYFWNLSDTKKLNFYTQNIKRWDCKRKSKSLGISKHKKCVYKYHFEKNDVRSRVCKLFFLKTLDIRRIYYNFDNVVNKVSGLPRSPKKGKMVCRKTPNQVLDKIREHINSFPTVDSHYCRENTNKKYLEPSLSTIKMYRLFIQTYPEFNVKKDVYYSTFNTEFNLAFHKPKKDLCDLCQKYKNKEDDQKILQHRESKLLTRQERKCDLAKVANGEYKTIAVITFDLEKVFPLPIANISAFYYKRKLNCYNFTAHCSLNNKTYCAL</sequence>
<gene>
    <name evidence="2" type="primary">LOC136079043</name>
</gene>
<organism evidence="1 2">
    <name type="scientific">Hydra vulgaris</name>
    <name type="common">Hydra</name>
    <name type="synonym">Hydra attenuata</name>
    <dbReference type="NCBI Taxonomy" id="6087"/>
    <lineage>
        <taxon>Eukaryota</taxon>
        <taxon>Metazoa</taxon>
        <taxon>Cnidaria</taxon>
        <taxon>Hydrozoa</taxon>
        <taxon>Hydroidolina</taxon>
        <taxon>Anthoathecata</taxon>
        <taxon>Aplanulata</taxon>
        <taxon>Hydridae</taxon>
        <taxon>Hydra</taxon>
    </lineage>
</organism>
<accession>A0ABM4BP15</accession>
<dbReference type="GeneID" id="136079043"/>
<proteinExistence type="predicted"/>
<evidence type="ECO:0000313" key="1">
    <source>
        <dbReference type="Proteomes" id="UP001652625"/>
    </source>
</evidence>
<protein>
    <submittedName>
        <fullName evidence="2">Uncharacterized protein LOC136079043</fullName>
    </submittedName>
</protein>
<dbReference type="RefSeq" id="XP_065650863.1">
    <property type="nucleotide sequence ID" value="XM_065794791.1"/>
</dbReference>
<dbReference type="PANTHER" id="PTHR10773:SF19">
    <property type="match status" value="1"/>
</dbReference>
<name>A0ABM4BP15_HYDVU</name>
<evidence type="ECO:0000313" key="2">
    <source>
        <dbReference type="RefSeq" id="XP_065650863.1"/>
    </source>
</evidence>
<reference evidence="2" key="1">
    <citation type="submission" date="2025-08" db="UniProtKB">
        <authorList>
            <consortium name="RefSeq"/>
        </authorList>
    </citation>
    <scope>IDENTIFICATION</scope>
</reference>